<dbReference type="PANTHER" id="PTHR46558">
    <property type="entry name" value="TRACRIPTIONAL REGULATORY PROTEIN-RELATED-RELATED"/>
    <property type="match status" value="1"/>
</dbReference>
<dbReference type="PANTHER" id="PTHR46558:SF13">
    <property type="entry name" value="HTH-TYPE TRANSCRIPTIONAL REGULATOR IMMR"/>
    <property type="match status" value="1"/>
</dbReference>
<gene>
    <name evidence="3" type="ORF">CFSAN001627_08337</name>
</gene>
<protein>
    <submittedName>
        <fullName evidence="3">DNA-binding protein</fullName>
    </submittedName>
</protein>
<dbReference type="SUPFAM" id="SSF47413">
    <property type="entry name" value="lambda repressor-like DNA-binding domains"/>
    <property type="match status" value="1"/>
</dbReference>
<dbReference type="EMBL" id="AMXI01000478">
    <property type="protein sequence ID" value="EKN42197.1"/>
    <property type="molecule type" value="Genomic_DNA"/>
</dbReference>
<comment type="caution">
    <text evidence="3">The sequence shown here is derived from an EMBL/GenBank/DDBJ whole genome shotgun (WGS) entry which is preliminary data.</text>
</comment>
<dbReference type="AlphaFoldDB" id="M1ZR31"/>
<dbReference type="SMART" id="SM00530">
    <property type="entry name" value="HTH_XRE"/>
    <property type="match status" value="1"/>
</dbReference>
<dbReference type="Pfam" id="PF01381">
    <property type="entry name" value="HTH_3"/>
    <property type="match status" value="1"/>
</dbReference>
<dbReference type="PROSITE" id="PS50943">
    <property type="entry name" value="HTH_CROC1"/>
    <property type="match status" value="1"/>
</dbReference>
<keyword evidence="1 3" id="KW-0238">DNA-binding</keyword>
<organism evidence="3 4">
    <name type="scientific">Clostridium botulinum CFSAN001627</name>
    <dbReference type="NCBI Taxonomy" id="1232189"/>
    <lineage>
        <taxon>Bacteria</taxon>
        <taxon>Bacillati</taxon>
        <taxon>Bacillota</taxon>
        <taxon>Clostridia</taxon>
        <taxon>Eubacteriales</taxon>
        <taxon>Clostridiaceae</taxon>
        <taxon>Clostridium</taxon>
    </lineage>
</organism>
<dbReference type="Proteomes" id="UP000011944">
    <property type="component" value="Unassembled WGS sequence"/>
</dbReference>
<evidence type="ECO:0000256" key="1">
    <source>
        <dbReference type="ARBA" id="ARBA00023125"/>
    </source>
</evidence>
<evidence type="ECO:0000259" key="2">
    <source>
        <dbReference type="PROSITE" id="PS50943"/>
    </source>
</evidence>
<name>M1ZR31_CLOBO</name>
<dbReference type="CDD" id="cd00093">
    <property type="entry name" value="HTH_XRE"/>
    <property type="match status" value="1"/>
</dbReference>
<reference evidence="3 4" key="2">
    <citation type="submission" date="2013-03" db="EMBL/GenBank/DDBJ databases">
        <title>Diversity in Clostridium botulinum.</title>
        <authorList>
            <person name="Timme R.E."/>
            <person name="Allard M."/>
            <person name="Luo Y."/>
            <person name="Strain E."/>
            <person name="Gonzalez-Escalona N."/>
            <person name="Brown E."/>
        </authorList>
    </citation>
    <scope>NUCLEOTIDE SEQUENCE [LARGE SCALE GENOMIC DNA]</scope>
    <source>
        <strain evidence="3 4">CFSAN001627</strain>
    </source>
</reference>
<feature type="domain" description="HTH cro/C1-type" evidence="2">
    <location>
        <begin position="7"/>
        <end position="61"/>
    </location>
</feature>
<dbReference type="InterPro" id="IPR010982">
    <property type="entry name" value="Lambda_DNA-bd_dom_sf"/>
</dbReference>
<evidence type="ECO:0000313" key="3">
    <source>
        <dbReference type="EMBL" id="EKN42197.1"/>
    </source>
</evidence>
<sequence length="157" mass="18184">MSLGEKLLYLRKKASLSQEDVAEKLSVSRQTVSKWETDQTVPELNKAKLLSELYNVSYDYLISENYISGDVTGIEMIVDEIDWTGAWSKKYPILASYLGIKGINTYSEKISEIYDSFKNEFGFNDTDTVLVLKDILYQKYKMEKKKKVDNSKEKYNI</sequence>
<dbReference type="InterPro" id="IPR001387">
    <property type="entry name" value="Cro/C1-type_HTH"/>
</dbReference>
<dbReference type="PATRIC" id="fig|1232189.3.peg.1330"/>
<accession>M1ZR31</accession>
<proteinExistence type="predicted"/>
<dbReference type="Gene3D" id="1.10.260.40">
    <property type="entry name" value="lambda repressor-like DNA-binding domains"/>
    <property type="match status" value="1"/>
</dbReference>
<dbReference type="GO" id="GO:0003677">
    <property type="term" value="F:DNA binding"/>
    <property type="evidence" value="ECO:0007669"/>
    <property type="project" value="UniProtKB-KW"/>
</dbReference>
<reference evidence="3 4" key="1">
    <citation type="submission" date="2012-10" db="EMBL/GenBank/DDBJ databases">
        <authorList>
            <person name="Strain E.A."/>
            <person name="Brown E."/>
            <person name="Allard M.W."/>
            <person name="Gonzalez-Escalona N."/>
            <person name="Timme R."/>
        </authorList>
    </citation>
    <scope>NUCLEOTIDE SEQUENCE [LARGE SCALE GENOMIC DNA]</scope>
    <source>
        <strain evidence="3 4">CFSAN001627</strain>
    </source>
</reference>
<evidence type="ECO:0000313" key="4">
    <source>
        <dbReference type="Proteomes" id="UP000011944"/>
    </source>
</evidence>